<evidence type="ECO:0000313" key="2">
    <source>
        <dbReference type="EnsemblMetazoa" id="AFAF005331-PA"/>
    </source>
</evidence>
<accession>A0A182Q8S9</accession>
<dbReference type="EnsemblMetazoa" id="AFAF005331-RA">
    <property type="protein sequence ID" value="AFAF005331-PA"/>
    <property type="gene ID" value="AFAF005331"/>
</dbReference>
<reference evidence="3" key="1">
    <citation type="submission" date="2014-01" db="EMBL/GenBank/DDBJ databases">
        <title>The Genome Sequence of Anopheles farauti FAR1 (V2).</title>
        <authorList>
            <consortium name="The Broad Institute Genomics Platform"/>
            <person name="Neafsey D.E."/>
            <person name="Besansky N."/>
            <person name="Howell P."/>
            <person name="Walton C."/>
            <person name="Young S.K."/>
            <person name="Zeng Q."/>
            <person name="Gargeya S."/>
            <person name="Fitzgerald M."/>
            <person name="Haas B."/>
            <person name="Abouelleil A."/>
            <person name="Allen A.W."/>
            <person name="Alvarado L."/>
            <person name="Arachchi H.M."/>
            <person name="Berlin A.M."/>
            <person name="Chapman S.B."/>
            <person name="Gainer-Dewar J."/>
            <person name="Goldberg J."/>
            <person name="Griggs A."/>
            <person name="Gujja S."/>
            <person name="Hansen M."/>
            <person name="Howarth C."/>
            <person name="Imamovic A."/>
            <person name="Ireland A."/>
            <person name="Larimer J."/>
            <person name="McCowan C."/>
            <person name="Murphy C."/>
            <person name="Pearson M."/>
            <person name="Poon T.W."/>
            <person name="Priest M."/>
            <person name="Roberts A."/>
            <person name="Saif S."/>
            <person name="Shea T."/>
            <person name="Sisk P."/>
            <person name="Sykes S."/>
            <person name="Wortman J."/>
            <person name="Nusbaum C."/>
            <person name="Birren B."/>
        </authorList>
    </citation>
    <scope>NUCLEOTIDE SEQUENCE [LARGE SCALE GENOMIC DNA]</scope>
    <source>
        <strain evidence="3">FAR1</strain>
    </source>
</reference>
<name>A0A182Q8S9_9DIPT</name>
<proteinExistence type="predicted"/>
<evidence type="ECO:0000256" key="1">
    <source>
        <dbReference type="SAM" id="MobiDB-lite"/>
    </source>
</evidence>
<evidence type="ECO:0000313" key="3">
    <source>
        <dbReference type="Proteomes" id="UP000075886"/>
    </source>
</evidence>
<dbReference type="EMBL" id="AXCN02000863">
    <property type="status" value="NOT_ANNOTATED_CDS"/>
    <property type="molecule type" value="Genomic_DNA"/>
</dbReference>
<dbReference type="VEuPathDB" id="VectorBase:AFAF005331"/>
<dbReference type="AlphaFoldDB" id="A0A182Q8S9"/>
<reference evidence="2" key="2">
    <citation type="submission" date="2020-05" db="UniProtKB">
        <authorList>
            <consortium name="EnsemblMetazoa"/>
        </authorList>
    </citation>
    <scope>IDENTIFICATION</scope>
    <source>
        <strain evidence="2">FAR1</strain>
    </source>
</reference>
<feature type="region of interest" description="Disordered" evidence="1">
    <location>
        <begin position="1"/>
        <end position="54"/>
    </location>
</feature>
<organism evidence="2 3">
    <name type="scientific">Anopheles farauti</name>
    <dbReference type="NCBI Taxonomy" id="69004"/>
    <lineage>
        <taxon>Eukaryota</taxon>
        <taxon>Metazoa</taxon>
        <taxon>Ecdysozoa</taxon>
        <taxon>Arthropoda</taxon>
        <taxon>Hexapoda</taxon>
        <taxon>Insecta</taxon>
        <taxon>Pterygota</taxon>
        <taxon>Neoptera</taxon>
        <taxon>Endopterygota</taxon>
        <taxon>Diptera</taxon>
        <taxon>Nematocera</taxon>
        <taxon>Culicoidea</taxon>
        <taxon>Culicidae</taxon>
        <taxon>Anophelinae</taxon>
        <taxon>Anopheles</taxon>
    </lineage>
</organism>
<feature type="compositionally biased region" description="Pro residues" evidence="1">
    <location>
        <begin position="36"/>
        <end position="48"/>
    </location>
</feature>
<keyword evidence="3" id="KW-1185">Reference proteome</keyword>
<dbReference type="Proteomes" id="UP000075886">
    <property type="component" value="Unassembled WGS sequence"/>
</dbReference>
<protein>
    <submittedName>
        <fullName evidence="2">Uncharacterized protein</fullName>
    </submittedName>
</protein>
<sequence>MVTLPSPSGPPAPSSLGQRRWRRRLREAGRANAGPPHLPIRPQNPPDGGPVDDKMKYLTAGHRESYTLVARKRMVQSREHLYGKEYCIDDEIKLRRQKHAGESYIIW</sequence>